<gene>
    <name evidence="2" type="ORF">VM1G_05888</name>
</gene>
<dbReference type="EMBL" id="CM003103">
    <property type="protein sequence ID" value="KUI70106.1"/>
    <property type="molecule type" value="Genomic_DNA"/>
</dbReference>
<organism evidence="2 3">
    <name type="scientific">Cytospora mali</name>
    <name type="common">Apple Valsa canker fungus</name>
    <name type="synonym">Valsa mali</name>
    <dbReference type="NCBI Taxonomy" id="578113"/>
    <lineage>
        <taxon>Eukaryota</taxon>
        <taxon>Fungi</taxon>
        <taxon>Dikarya</taxon>
        <taxon>Ascomycota</taxon>
        <taxon>Pezizomycotina</taxon>
        <taxon>Sordariomycetes</taxon>
        <taxon>Sordariomycetidae</taxon>
        <taxon>Diaporthales</taxon>
        <taxon>Cytosporaceae</taxon>
        <taxon>Cytospora</taxon>
    </lineage>
</organism>
<protein>
    <submittedName>
        <fullName evidence="2">Uncharacterized protein</fullName>
    </submittedName>
</protein>
<keyword evidence="3" id="KW-1185">Reference proteome</keyword>
<evidence type="ECO:0000256" key="1">
    <source>
        <dbReference type="SAM" id="MobiDB-lite"/>
    </source>
</evidence>
<evidence type="ECO:0000313" key="3">
    <source>
        <dbReference type="Proteomes" id="UP000078559"/>
    </source>
</evidence>
<reference evidence="2" key="1">
    <citation type="submission" date="2014-12" db="EMBL/GenBank/DDBJ databases">
        <title>Genome Sequence of Valsa Canker Pathogens Uncovers a Specific Adaption of Colonization on Woody Bark.</title>
        <authorList>
            <person name="Yin Z."/>
            <person name="Liu H."/>
            <person name="Gao X."/>
            <person name="Li Z."/>
            <person name="Song N."/>
            <person name="Ke X."/>
            <person name="Dai Q."/>
            <person name="Wu Y."/>
            <person name="Sun Y."/>
            <person name="Xu J.-R."/>
            <person name="Kang Z.K."/>
            <person name="Wang L."/>
            <person name="Huang L."/>
        </authorList>
    </citation>
    <scope>NUCLEOTIDE SEQUENCE [LARGE SCALE GENOMIC DNA]</scope>
    <source>
        <strain evidence="2">03-8</strain>
    </source>
</reference>
<feature type="compositionally biased region" description="Polar residues" evidence="1">
    <location>
        <begin position="17"/>
        <end position="32"/>
    </location>
</feature>
<dbReference type="Proteomes" id="UP000078559">
    <property type="component" value="Chromosome 6"/>
</dbReference>
<evidence type="ECO:0000313" key="2">
    <source>
        <dbReference type="EMBL" id="KUI70106.1"/>
    </source>
</evidence>
<feature type="region of interest" description="Disordered" evidence="1">
    <location>
        <begin position="1"/>
        <end position="51"/>
    </location>
</feature>
<dbReference type="OrthoDB" id="5226533at2759"/>
<proteinExistence type="predicted"/>
<dbReference type="AlphaFoldDB" id="A0A194W0R5"/>
<sequence length="98" mass="10728">MSPFRPAPMMTFLPLSPVTSDSFPKTQQSMSAAGSEAISKRRSSSLSSEGGKTSFRVLKVAPVHFGAHPGDHQDDWHEVYHSRLESDTAARVLQDSQL</sequence>
<accession>A0A194W0R5</accession>
<name>A0A194W0R5_CYTMA</name>